<dbReference type="SMART" id="SM00239">
    <property type="entry name" value="C2"/>
    <property type="match status" value="1"/>
</dbReference>
<sequence length="197" mass="21823">MEKSSSSSSSRSLEVTIISAENLRKNHRSIKKNAFVTLETDPNNSQSTSMADSIGGSYPSWNEKFELTLPYNLRYIRLEVKCKTATGVKTIGSVNIPISDLLEDFIPPSCLHHLSYRLRERDGDRNGIINLSIRMKGADSYVPRPSPYMRVQTGYKINSNACRSMPMLPTGIRQTAYNNTGGIAMGIPVSKGYGLVL</sequence>
<dbReference type="EMBL" id="JABWDY010017721">
    <property type="protein sequence ID" value="KAF5195169.1"/>
    <property type="molecule type" value="Genomic_DNA"/>
</dbReference>
<evidence type="ECO:0000313" key="2">
    <source>
        <dbReference type="EMBL" id="KAF5195169.1"/>
    </source>
</evidence>
<evidence type="ECO:0000313" key="3">
    <source>
        <dbReference type="Proteomes" id="UP000554482"/>
    </source>
</evidence>
<dbReference type="Gene3D" id="2.60.40.150">
    <property type="entry name" value="C2 domain"/>
    <property type="match status" value="1"/>
</dbReference>
<protein>
    <submittedName>
        <fullName evidence="2">Bon1-associated protein</fullName>
    </submittedName>
</protein>
<gene>
    <name evidence="2" type="ORF">FRX31_015244</name>
</gene>
<keyword evidence="3" id="KW-1185">Reference proteome</keyword>
<dbReference type="PROSITE" id="PS50004">
    <property type="entry name" value="C2"/>
    <property type="match status" value="1"/>
</dbReference>
<reference evidence="2 3" key="1">
    <citation type="submission" date="2020-06" db="EMBL/GenBank/DDBJ databases">
        <title>Transcriptomic and genomic resources for Thalictrum thalictroides and T. hernandezii: Facilitating candidate gene discovery in an emerging model plant lineage.</title>
        <authorList>
            <person name="Arias T."/>
            <person name="Riano-Pachon D.M."/>
            <person name="Di Stilio V.S."/>
        </authorList>
    </citation>
    <scope>NUCLEOTIDE SEQUENCE [LARGE SCALE GENOMIC DNA]</scope>
    <source>
        <strain evidence="3">cv. WT478/WT964</strain>
        <tissue evidence="2">Leaves</tissue>
    </source>
</reference>
<dbReference type="Pfam" id="PF00168">
    <property type="entry name" value="C2"/>
    <property type="match status" value="1"/>
</dbReference>
<proteinExistence type="predicted"/>
<evidence type="ECO:0000259" key="1">
    <source>
        <dbReference type="PROSITE" id="PS50004"/>
    </source>
</evidence>
<organism evidence="2 3">
    <name type="scientific">Thalictrum thalictroides</name>
    <name type="common">Rue-anemone</name>
    <name type="synonym">Anemone thalictroides</name>
    <dbReference type="NCBI Taxonomy" id="46969"/>
    <lineage>
        <taxon>Eukaryota</taxon>
        <taxon>Viridiplantae</taxon>
        <taxon>Streptophyta</taxon>
        <taxon>Embryophyta</taxon>
        <taxon>Tracheophyta</taxon>
        <taxon>Spermatophyta</taxon>
        <taxon>Magnoliopsida</taxon>
        <taxon>Ranunculales</taxon>
        <taxon>Ranunculaceae</taxon>
        <taxon>Thalictroideae</taxon>
        <taxon>Thalictrum</taxon>
    </lineage>
</organism>
<accession>A0A7J6WCR6</accession>
<dbReference type="OrthoDB" id="884464at2759"/>
<name>A0A7J6WCR6_THATH</name>
<feature type="domain" description="C2" evidence="1">
    <location>
        <begin position="1"/>
        <end position="113"/>
    </location>
</feature>
<dbReference type="CDD" id="cd04051">
    <property type="entry name" value="C2_SRC2_like"/>
    <property type="match status" value="1"/>
</dbReference>
<dbReference type="InterPro" id="IPR044750">
    <property type="entry name" value="C2_SRC2/BAP"/>
</dbReference>
<dbReference type="InterPro" id="IPR000008">
    <property type="entry name" value="C2_dom"/>
</dbReference>
<dbReference type="AlphaFoldDB" id="A0A7J6WCR6"/>
<dbReference type="InterPro" id="IPR035892">
    <property type="entry name" value="C2_domain_sf"/>
</dbReference>
<dbReference type="PANTHER" id="PTHR32246">
    <property type="entry name" value="INGRESSION PROTEIN FIC1"/>
    <property type="match status" value="1"/>
</dbReference>
<dbReference type="Proteomes" id="UP000554482">
    <property type="component" value="Unassembled WGS sequence"/>
</dbReference>
<dbReference type="PANTHER" id="PTHR32246:SF17">
    <property type="entry name" value="BON1-ASSOCIATED PROTEIN 2"/>
    <property type="match status" value="1"/>
</dbReference>
<dbReference type="GO" id="GO:0006952">
    <property type="term" value="P:defense response"/>
    <property type="evidence" value="ECO:0007669"/>
    <property type="project" value="InterPro"/>
</dbReference>
<comment type="caution">
    <text evidence="2">The sequence shown here is derived from an EMBL/GenBank/DDBJ whole genome shotgun (WGS) entry which is preliminary data.</text>
</comment>
<dbReference type="SUPFAM" id="SSF49562">
    <property type="entry name" value="C2 domain (Calcium/lipid-binding domain, CaLB)"/>
    <property type="match status" value="1"/>
</dbReference>